<name>A0A6J5DL09_9BURK</name>
<dbReference type="EMBL" id="CADIKF010000011">
    <property type="protein sequence ID" value="CAB3753921.1"/>
    <property type="molecule type" value="Genomic_DNA"/>
</dbReference>
<accession>A0A6J5DL09</accession>
<feature type="compositionally biased region" description="Basic and acidic residues" evidence="1">
    <location>
        <begin position="380"/>
        <end position="390"/>
    </location>
</feature>
<sequence length="402" mass="42436">MSGLHDRTGTTEPADAVFGWDVGGAHVKVSCVDAAGALVDVAQWACPLWQGLVHLERVIDGVFARWPAAGAADARHAVTMTGEMVDLFPDREQGVRVLVQTLAARLDGSSVRFFAGACGWLIAADAIGQWRAVASANWLATSRWVATQLPDALLIDIGSTTTDVVPIVDARVAARGANDAARLVTGELVYQGVVRTPLCGVAHRIAFRGETTAVMNEWFATSADVYRVTGELWPPHDQHPSADDGPKTVDASCARLARMIGWDAADAGADAWRAVAQSWRREQLRAIGAGVAQVCDAHPALADAPLVGAGCGRFLAAALARDMSRSYVDFSALAGAGGRSAGMPQPDTHGRNERDQRNERDEWIATCAPSVAVALLMAADDARRPADSEPHAAQTGRPARAA</sequence>
<evidence type="ECO:0000259" key="2">
    <source>
        <dbReference type="Pfam" id="PF01968"/>
    </source>
</evidence>
<dbReference type="NCBIfam" id="TIGR03123">
    <property type="entry name" value="one_C_unchar_1"/>
    <property type="match status" value="1"/>
</dbReference>
<reference evidence="3 4" key="1">
    <citation type="submission" date="2020-04" db="EMBL/GenBank/DDBJ databases">
        <authorList>
            <person name="De Canck E."/>
        </authorList>
    </citation>
    <scope>NUCLEOTIDE SEQUENCE [LARGE SCALE GENOMIC DNA]</scope>
    <source>
        <strain evidence="3 4">LMG 29739</strain>
    </source>
</reference>
<feature type="compositionally biased region" description="Basic and acidic residues" evidence="1">
    <location>
        <begin position="348"/>
        <end position="358"/>
    </location>
</feature>
<feature type="region of interest" description="Disordered" evidence="1">
    <location>
        <begin position="337"/>
        <end position="358"/>
    </location>
</feature>
<dbReference type="AlphaFoldDB" id="A0A6J5DL09"/>
<dbReference type="InterPro" id="IPR002821">
    <property type="entry name" value="Hydantoinase_A"/>
</dbReference>
<evidence type="ECO:0000313" key="4">
    <source>
        <dbReference type="Proteomes" id="UP000494329"/>
    </source>
</evidence>
<dbReference type="Pfam" id="PF01968">
    <property type="entry name" value="Hydantoinase_A"/>
    <property type="match status" value="1"/>
</dbReference>
<dbReference type="Proteomes" id="UP000494329">
    <property type="component" value="Unassembled WGS sequence"/>
</dbReference>
<dbReference type="RefSeq" id="WP_175110571.1">
    <property type="nucleotide sequence ID" value="NZ_CADIKF010000011.1"/>
</dbReference>
<evidence type="ECO:0000313" key="3">
    <source>
        <dbReference type="EMBL" id="CAB3753921.1"/>
    </source>
</evidence>
<dbReference type="Gene3D" id="3.30.420.40">
    <property type="match status" value="1"/>
</dbReference>
<protein>
    <recommendedName>
        <fullName evidence="2">Hydantoinase A/oxoprolinase domain-containing protein</fullName>
    </recommendedName>
</protein>
<dbReference type="GO" id="GO:0016787">
    <property type="term" value="F:hydrolase activity"/>
    <property type="evidence" value="ECO:0007669"/>
    <property type="project" value="InterPro"/>
</dbReference>
<feature type="region of interest" description="Disordered" evidence="1">
    <location>
        <begin position="379"/>
        <end position="402"/>
    </location>
</feature>
<proteinExistence type="predicted"/>
<dbReference type="InterPro" id="IPR002756">
    <property type="entry name" value="MfnF"/>
</dbReference>
<dbReference type="Gene3D" id="3.30.420.190">
    <property type="entry name" value="conserved archaeal protein q6m145"/>
    <property type="match status" value="1"/>
</dbReference>
<keyword evidence="4" id="KW-1185">Reference proteome</keyword>
<gene>
    <name evidence="3" type="ORF">LMG29739_01830</name>
</gene>
<feature type="domain" description="Hydantoinase A/oxoprolinase" evidence="2">
    <location>
        <begin position="77"/>
        <end position="323"/>
    </location>
</feature>
<organism evidence="3 4">
    <name type="scientific">Paraburkholderia solisilvae</name>
    <dbReference type="NCBI Taxonomy" id="624376"/>
    <lineage>
        <taxon>Bacteria</taxon>
        <taxon>Pseudomonadati</taxon>
        <taxon>Pseudomonadota</taxon>
        <taxon>Betaproteobacteria</taxon>
        <taxon>Burkholderiales</taxon>
        <taxon>Burkholderiaceae</taxon>
        <taxon>Paraburkholderia</taxon>
    </lineage>
</organism>
<evidence type="ECO:0000256" key="1">
    <source>
        <dbReference type="SAM" id="MobiDB-lite"/>
    </source>
</evidence>